<feature type="transmembrane region" description="Helical" evidence="2">
    <location>
        <begin position="24"/>
        <end position="41"/>
    </location>
</feature>
<evidence type="ECO:0000313" key="4">
    <source>
        <dbReference type="Proteomes" id="UP001162030"/>
    </source>
</evidence>
<name>A0ABM9I0D1_9GAMM</name>
<evidence type="ECO:0000256" key="2">
    <source>
        <dbReference type="SAM" id="Phobius"/>
    </source>
</evidence>
<evidence type="ECO:0000256" key="1">
    <source>
        <dbReference type="SAM" id="MobiDB-lite"/>
    </source>
</evidence>
<gene>
    <name evidence="3" type="ORF">MSZNOR_1671</name>
</gene>
<proteinExistence type="predicted"/>
<protein>
    <submittedName>
        <fullName evidence="3">Uncharacterized protein</fullName>
    </submittedName>
</protein>
<sequence length="139" mass="14320">MSEENTPSKAAQGIVETLKSNPKVLYAAIGALVVIVLVLAISGGGHEVQVKTALSVGQQVILDNPNGGGSQLTSTPGLMSASEAEEDKDQNVCLTKAGTRATVEEEMIVGQLPFVKVKVLDGDCQGKSGWTSKVNVKGG</sequence>
<feature type="region of interest" description="Disordered" evidence="1">
    <location>
        <begin position="65"/>
        <end position="90"/>
    </location>
</feature>
<dbReference type="Proteomes" id="UP001162030">
    <property type="component" value="Chromosome"/>
</dbReference>
<dbReference type="RefSeq" id="WP_036268234.1">
    <property type="nucleotide sequence ID" value="NZ_OX458333.1"/>
</dbReference>
<keyword evidence="4" id="KW-1185">Reference proteome</keyword>
<keyword evidence="2" id="KW-1133">Transmembrane helix</keyword>
<accession>A0ABM9I0D1</accession>
<reference evidence="3 4" key="1">
    <citation type="submission" date="2023-03" db="EMBL/GenBank/DDBJ databases">
        <authorList>
            <person name="Pearce D."/>
        </authorList>
    </citation>
    <scope>NUCLEOTIDE SEQUENCE [LARGE SCALE GENOMIC DNA]</scope>
    <source>
        <strain evidence="3">Msz</strain>
    </source>
</reference>
<keyword evidence="2" id="KW-0472">Membrane</keyword>
<evidence type="ECO:0000313" key="3">
    <source>
        <dbReference type="EMBL" id="CAI8805365.1"/>
    </source>
</evidence>
<organism evidence="3 4">
    <name type="scientific">Methylocaldum szegediense</name>
    <dbReference type="NCBI Taxonomy" id="73780"/>
    <lineage>
        <taxon>Bacteria</taxon>
        <taxon>Pseudomonadati</taxon>
        <taxon>Pseudomonadota</taxon>
        <taxon>Gammaproteobacteria</taxon>
        <taxon>Methylococcales</taxon>
        <taxon>Methylococcaceae</taxon>
        <taxon>Methylocaldum</taxon>
    </lineage>
</organism>
<dbReference type="EMBL" id="OX458333">
    <property type="protein sequence ID" value="CAI8805365.1"/>
    <property type="molecule type" value="Genomic_DNA"/>
</dbReference>
<keyword evidence="2" id="KW-0812">Transmembrane</keyword>